<name>A0A1H9UWI6_9FIRM</name>
<gene>
    <name evidence="2" type="ORF">SAMN02910429_02275</name>
</gene>
<keyword evidence="1" id="KW-0812">Transmembrane</keyword>
<evidence type="ECO:0000256" key="1">
    <source>
        <dbReference type="SAM" id="Phobius"/>
    </source>
</evidence>
<dbReference type="Proteomes" id="UP000182471">
    <property type="component" value="Unassembled WGS sequence"/>
</dbReference>
<evidence type="ECO:0000313" key="3">
    <source>
        <dbReference type="Proteomes" id="UP000182471"/>
    </source>
</evidence>
<proteinExistence type="predicted"/>
<evidence type="ECO:0000313" key="2">
    <source>
        <dbReference type="EMBL" id="SES13393.1"/>
    </source>
</evidence>
<reference evidence="3" key="1">
    <citation type="submission" date="2016-10" db="EMBL/GenBank/DDBJ databases">
        <authorList>
            <person name="Varghese N."/>
            <person name="Submissions S."/>
        </authorList>
    </citation>
    <scope>NUCLEOTIDE SEQUENCE [LARGE SCALE GENOMIC DNA]</scope>
    <source>
        <strain evidence="3">S1b</strain>
    </source>
</reference>
<keyword evidence="3" id="KW-1185">Reference proteome</keyword>
<keyword evidence="1" id="KW-1133">Transmembrane helix</keyword>
<accession>A0A1H9UWI6</accession>
<organism evidence="2 3">
    <name type="scientific">Lachnobacterium bovis</name>
    <dbReference type="NCBI Taxonomy" id="140626"/>
    <lineage>
        <taxon>Bacteria</taxon>
        <taxon>Bacillati</taxon>
        <taxon>Bacillota</taxon>
        <taxon>Clostridia</taxon>
        <taxon>Lachnospirales</taxon>
        <taxon>Lachnospiraceae</taxon>
        <taxon>Lachnobacterium</taxon>
    </lineage>
</organism>
<sequence>MIKTIKWLLRDYKGGVAAFFLVFVLVFKLDIVIAGMINLGGAKDSQLEDSELPYINHIVSDTVKQENNCEEVVSVDKLVVYEKKVGNDICIVKKNNKKLNYTNEMRIDKDKILSYSCKYEGEASVCYNCMKASIIIYNTENNKVEKKLDILPIIKSYYEPTGKSDWSIVKEFTQPIIGTTKDGKKIMIFEIPTKIYCDVEEDFDYFAYYIDEDKFEKIALDKINEKYVKTPGCVVFEDGRYNTVPERSALKSGEKYKRNFSINNYMNPDSFESLLDSNGIKYGTTELNENSYGPMRMTMVGNQIAKDSKFVSKFPELKNKYLSDDYEIEWYIKDEKNSDEVAKQLLPAGKKLNYDNVYIRNNCFKDCGDTRIKSLKEYFDSI</sequence>
<dbReference type="AlphaFoldDB" id="A0A1H9UWI6"/>
<keyword evidence="1" id="KW-0472">Membrane</keyword>
<feature type="transmembrane region" description="Helical" evidence="1">
    <location>
        <begin position="12"/>
        <end position="37"/>
    </location>
</feature>
<dbReference type="EMBL" id="FOGW01000041">
    <property type="protein sequence ID" value="SES13393.1"/>
    <property type="molecule type" value="Genomic_DNA"/>
</dbReference>
<protein>
    <submittedName>
        <fullName evidence="2">Uncharacterized protein</fullName>
    </submittedName>
</protein>
<dbReference type="RefSeq" id="WP_074730995.1">
    <property type="nucleotide sequence ID" value="NZ_FOGW01000041.1"/>
</dbReference>